<dbReference type="InterPro" id="IPR027417">
    <property type="entry name" value="P-loop_NTPase"/>
</dbReference>
<feature type="binding site" evidence="11">
    <location>
        <begin position="7"/>
        <end position="14"/>
    </location>
    <ligand>
        <name>ATP</name>
        <dbReference type="ChEBI" id="CHEBI:30616"/>
    </ligand>
</feature>
<dbReference type="PROSITE" id="PS01331">
    <property type="entry name" value="THYMIDYLATE_KINASE"/>
    <property type="match status" value="1"/>
</dbReference>
<comment type="catalytic activity">
    <reaction evidence="9 11">
        <text>dTMP + ATP = dTDP + ADP</text>
        <dbReference type="Rhea" id="RHEA:13517"/>
        <dbReference type="ChEBI" id="CHEBI:30616"/>
        <dbReference type="ChEBI" id="CHEBI:58369"/>
        <dbReference type="ChEBI" id="CHEBI:63528"/>
        <dbReference type="ChEBI" id="CHEBI:456216"/>
        <dbReference type="EC" id="2.7.4.9"/>
    </reaction>
</comment>
<evidence type="ECO:0000313" key="14">
    <source>
        <dbReference type="Proteomes" id="UP000179243"/>
    </source>
</evidence>
<dbReference type="InterPro" id="IPR018095">
    <property type="entry name" value="Thymidylate_kin_CS"/>
</dbReference>
<dbReference type="GO" id="GO:0006233">
    <property type="term" value="P:dTDP biosynthetic process"/>
    <property type="evidence" value="ECO:0007669"/>
    <property type="project" value="InterPro"/>
</dbReference>
<dbReference type="EC" id="2.7.4.9" evidence="2 11"/>
<dbReference type="Gene3D" id="3.40.50.300">
    <property type="entry name" value="P-loop containing nucleotide triphosphate hydrolases"/>
    <property type="match status" value="1"/>
</dbReference>
<dbReference type="GO" id="GO:0006235">
    <property type="term" value="P:dTTP biosynthetic process"/>
    <property type="evidence" value="ECO:0007669"/>
    <property type="project" value="UniProtKB-UniRule"/>
</dbReference>
<comment type="function">
    <text evidence="10 11">Phosphorylation of dTMP to form dTDP in both de novo and salvage pathways of dTTP synthesis.</text>
</comment>
<dbReference type="InterPro" id="IPR039430">
    <property type="entry name" value="Thymidylate_kin-like_dom"/>
</dbReference>
<keyword evidence="4 11" id="KW-0808">Transferase</keyword>
<keyword evidence="5 11" id="KW-0545">Nucleotide biosynthesis</keyword>
<evidence type="ECO:0000256" key="10">
    <source>
        <dbReference type="ARBA" id="ARBA00057735"/>
    </source>
</evidence>
<feature type="domain" description="Thymidylate kinase-like" evidence="12">
    <location>
        <begin position="5"/>
        <end position="194"/>
    </location>
</feature>
<dbReference type="GO" id="GO:0005524">
    <property type="term" value="F:ATP binding"/>
    <property type="evidence" value="ECO:0007669"/>
    <property type="project" value="UniProtKB-UniRule"/>
</dbReference>
<gene>
    <name evidence="11" type="primary">tmk</name>
    <name evidence="13" type="ORF">A2519_03370</name>
</gene>
<dbReference type="Pfam" id="PF02223">
    <property type="entry name" value="Thymidylate_kin"/>
    <property type="match status" value="1"/>
</dbReference>
<dbReference type="FunFam" id="3.40.50.300:FF:000225">
    <property type="entry name" value="Thymidylate kinase"/>
    <property type="match status" value="1"/>
</dbReference>
<evidence type="ECO:0000256" key="9">
    <source>
        <dbReference type="ARBA" id="ARBA00048743"/>
    </source>
</evidence>
<comment type="caution">
    <text evidence="13">The sequence shown here is derived from an EMBL/GenBank/DDBJ whole genome shotgun (WGS) entry which is preliminary data.</text>
</comment>
<evidence type="ECO:0000256" key="8">
    <source>
        <dbReference type="ARBA" id="ARBA00022840"/>
    </source>
</evidence>
<evidence type="ECO:0000256" key="4">
    <source>
        <dbReference type="ARBA" id="ARBA00022679"/>
    </source>
</evidence>
<comment type="similarity">
    <text evidence="1 11">Belongs to the thymidylate kinase family.</text>
</comment>
<name>A0A1F7FFH2_UNCRA</name>
<reference evidence="13 14" key="1">
    <citation type="journal article" date="2016" name="Nat. Commun.">
        <title>Thousands of microbial genomes shed light on interconnected biogeochemical processes in an aquifer system.</title>
        <authorList>
            <person name="Anantharaman K."/>
            <person name="Brown C.T."/>
            <person name="Hug L.A."/>
            <person name="Sharon I."/>
            <person name="Castelle C.J."/>
            <person name="Probst A.J."/>
            <person name="Thomas B.C."/>
            <person name="Singh A."/>
            <person name="Wilkins M.J."/>
            <person name="Karaoz U."/>
            <person name="Brodie E.L."/>
            <person name="Williams K.H."/>
            <person name="Hubbard S.S."/>
            <person name="Banfield J.F."/>
        </authorList>
    </citation>
    <scope>NUCLEOTIDE SEQUENCE [LARGE SCALE GENOMIC DNA]</scope>
</reference>
<evidence type="ECO:0000256" key="7">
    <source>
        <dbReference type="ARBA" id="ARBA00022777"/>
    </source>
</evidence>
<dbReference type="NCBIfam" id="TIGR00041">
    <property type="entry name" value="DTMP_kinase"/>
    <property type="match status" value="1"/>
</dbReference>
<dbReference type="Proteomes" id="UP000179243">
    <property type="component" value="Unassembled WGS sequence"/>
</dbReference>
<dbReference type="HAMAP" id="MF_00165">
    <property type="entry name" value="Thymidylate_kinase"/>
    <property type="match status" value="1"/>
</dbReference>
<accession>A0A1F7FFH2</accession>
<evidence type="ECO:0000256" key="2">
    <source>
        <dbReference type="ARBA" id="ARBA00012980"/>
    </source>
</evidence>
<proteinExistence type="inferred from homology"/>
<dbReference type="GO" id="GO:0005829">
    <property type="term" value="C:cytosol"/>
    <property type="evidence" value="ECO:0007669"/>
    <property type="project" value="TreeGrafter"/>
</dbReference>
<evidence type="ECO:0000256" key="1">
    <source>
        <dbReference type="ARBA" id="ARBA00009776"/>
    </source>
</evidence>
<dbReference type="AlphaFoldDB" id="A0A1F7FFH2"/>
<evidence type="ECO:0000256" key="6">
    <source>
        <dbReference type="ARBA" id="ARBA00022741"/>
    </source>
</evidence>
<keyword evidence="6 11" id="KW-0547">Nucleotide-binding</keyword>
<dbReference type="GO" id="GO:0004798">
    <property type="term" value="F:dTMP kinase activity"/>
    <property type="evidence" value="ECO:0007669"/>
    <property type="project" value="UniProtKB-UniRule"/>
</dbReference>
<evidence type="ECO:0000259" key="12">
    <source>
        <dbReference type="Pfam" id="PF02223"/>
    </source>
</evidence>
<evidence type="ECO:0000313" key="13">
    <source>
        <dbReference type="EMBL" id="OGK05449.1"/>
    </source>
</evidence>
<dbReference type="GO" id="GO:0006227">
    <property type="term" value="P:dUDP biosynthetic process"/>
    <property type="evidence" value="ECO:0007669"/>
    <property type="project" value="TreeGrafter"/>
</dbReference>
<keyword evidence="7 11" id="KW-0418">Kinase</keyword>
<dbReference type="CDD" id="cd01672">
    <property type="entry name" value="TMPK"/>
    <property type="match status" value="1"/>
</dbReference>
<dbReference type="InterPro" id="IPR018094">
    <property type="entry name" value="Thymidylate_kinase"/>
</dbReference>
<evidence type="ECO:0000256" key="3">
    <source>
        <dbReference type="ARBA" id="ARBA00017144"/>
    </source>
</evidence>
<keyword evidence="8 11" id="KW-0067">ATP-binding</keyword>
<sequence>MFITFEGIDGCGKSTQLALFAHYLRKKGCAITVTREPGGTRVAEKIRNIILDAKNAHLSPMAELMLYCAARAQHVAQIIRPALHKGRIVLSDRFSDSTLAYQGGGRGLLKTKIETLNNAACDGVKPDLTMLFDIPATEAFRRMRASGRRPDRMEKEGVAFLEKARRAYLRLAKKEPRRIKVLDGTRSINALAQAVAAIFDSQRMS</sequence>
<evidence type="ECO:0000256" key="5">
    <source>
        <dbReference type="ARBA" id="ARBA00022727"/>
    </source>
</evidence>
<dbReference type="EMBL" id="MFYX01000056">
    <property type="protein sequence ID" value="OGK05449.1"/>
    <property type="molecule type" value="Genomic_DNA"/>
</dbReference>
<dbReference type="PANTHER" id="PTHR10344:SF4">
    <property type="entry name" value="UMP-CMP KINASE 2, MITOCHONDRIAL"/>
    <property type="match status" value="1"/>
</dbReference>
<evidence type="ECO:0000256" key="11">
    <source>
        <dbReference type="HAMAP-Rule" id="MF_00165"/>
    </source>
</evidence>
<dbReference type="PANTHER" id="PTHR10344">
    <property type="entry name" value="THYMIDYLATE KINASE"/>
    <property type="match status" value="1"/>
</dbReference>
<dbReference type="SUPFAM" id="SSF52540">
    <property type="entry name" value="P-loop containing nucleoside triphosphate hydrolases"/>
    <property type="match status" value="1"/>
</dbReference>
<organism evidence="13 14">
    <name type="scientific">Candidatus Raymondbacteria bacterium RIFOXYD12_FULL_49_13</name>
    <dbReference type="NCBI Taxonomy" id="1817890"/>
    <lineage>
        <taxon>Bacteria</taxon>
        <taxon>Raymondiibacteriota</taxon>
    </lineage>
</organism>
<protein>
    <recommendedName>
        <fullName evidence="3 11">Thymidylate kinase</fullName>
        <ecNumber evidence="2 11">2.7.4.9</ecNumber>
    </recommendedName>
    <alternativeName>
        <fullName evidence="11">dTMP kinase</fullName>
    </alternativeName>
</protein>